<feature type="non-terminal residue" evidence="4">
    <location>
        <position position="338"/>
    </location>
</feature>
<sequence>MEDGSNASMTSAERQGKARKAAEILLEQLSVSPVRNSSLVDVSVTTPSPNLSAKLTNLWAQQYLQASIDRRFAATTDARQYLEGRLETLRQNLETSERALINYAMNKGIVTISSQRDASGRTQSETLRESIEMAILQREVDSNRQIYDGLLQRYKEIGVAGVGTNNIAVVDSAKAAERPSSPRLLLNVALSLIVGMGLAAGLIFLLEKMDSSIRDPQDVTKRFNLPLLGAIPETDQPVSKDILDKKSTIYEAYFSVMTNLSFLTEHGAPRSLMLTSSRPQEGKSSSSFSLAAVLVATGKSVVLVDADLRNPSLNRYLDMPNRSGLSHYLAGDDNLDDM</sequence>
<dbReference type="GO" id="GO:0004713">
    <property type="term" value="F:protein tyrosine kinase activity"/>
    <property type="evidence" value="ECO:0007669"/>
    <property type="project" value="TreeGrafter"/>
</dbReference>
<dbReference type="Proteomes" id="UP000077671">
    <property type="component" value="Unassembled WGS sequence"/>
</dbReference>
<feature type="domain" description="Tyrosine-protein kinase G-rich" evidence="3">
    <location>
        <begin position="136"/>
        <end position="205"/>
    </location>
</feature>
<protein>
    <recommendedName>
        <fullName evidence="3">Tyrosine-protein kinase G-rich domain-containing protein</fullName>
    </recommendedName>
</protein>
<feature type="transmembrane region" description="Helical" evidence="2">
    <location>
        <begin position="184"/>
        <end position="206"/>
    </location>
</feature>
<accession>A0A8T8SBT0</accession>
<keyword evidence="1" id="KW-0175">Coiled coil</keyword>
<evidence type="ECO:0000259" key="3">
    <source>
        <dbReference type="Pfam" id="PF13807"/>
    </source>
</evidence>
<dbReference type="Pfam" id="PF13807">
    <property type="entry name" value="GNVR"/>
    <property type="match status" value="1"/>
</dbReference>
<dbReference type="PANTHER" id="PTHR32309:SF13">
    <property type="entry name" value="FERRIC ENTEROBACTIN TRANSPORT PROTEIN FEPE"/>
    <property type="match status" value="1"/>
</dbReference>
<dbReference type="InterPro" id="IPR027417">
    <property type="entry name" value="P-loop_NTPase"/>
</dbReference>
<evidence type="ECO:0000313" key="4">
    <source>
        <dbReference type="EMBL" id="KAE8236602.1"/>
    </source>
</evidence>
<gene>
    <name evidence="4" type="ORF">A4X03_0g9383</name>
</gene>
<keyword evidence="2" id="KW-0812">Transmembrane</keyword>
<reference evidence="4" key="2">
    <citation type="journal article" date="2019" name="IMA Fungus">
        <title>Genome sequencing and comparison of five Tilletia species to identify candidate genes for the detection of regulated species infecting wheat.</title>
        <authorList>
            <person name="Nguyen H.D.T."/>
            <person name="Sultana T."/>
            <person name="Kesanakurti P."/>
            <person name="Hambleton S."/>
        </authorList>
    </citation>
    <scope>NUCLEOTIDE SEQUENCE</scope>
    <source>
        <strain evidence="4">DAOMC 238032</strain>
    </source>
</reference>
<dbReference type="SUPFAM" id="SSF52540">
    <property type="entry name" value="P-loop containing nucleoside triphosphate hydrolases"/>
    <property type="match status" value="1"/>
</dbReference>
<dbReference type="PANTHER" id="PTHR32309">
    <property type="entry name" value="TYROSINE-PROTEIN KINASE"/>
    <property type="match status" value="1"/>
</dbReference>
<keyword evidence="2" id="KW-1133">Transmembrane helix</keyword>
<dbReference type="AlphaFoldDB" id="A0A8T8SBT0"/>
<evidence type="ECO:0000256" key="1">
    <source>
        <dbReference type="SAM" id="Coils"/>
    </source>
</evidence>
<name>A0A8T8SBT0_9BASI</name>
<evidence type="ECO:0000256" key="2">
    <source>
        <dbReference type="SAM" id="Phobius"/>
    </source>
</evidence>
<keyword evidence="2" id="KW-0472">Membrane</keyword>
<dbReference type="InterPro" id="IPR050445">
    <property type="entry name" value="Bact_polysacc_biosynth/exp"/>
</dbReference>
<dbReference type="EMBL" id="LWDD02003674">
    <property type="protein sequence ID" value="KAE8236602.1"/>
    <property type="molecule type" value="Genomic_DNA"/>
</dbReference>
<dbReference type="InterPro" id="IPR032807">
    <property type="entry name" value="GNVR"/>
</dbReference>
<dbReference type="GO" id="GO:0005886">
    <property type="term" value="C:plasma membrane"/>
    <property type="evidence" value="ECO:0007669"/>
    <property type="project" value="TreeGrafter"/>
</dbReference>
<reference evidence="4" key="1">
    <citation type="submission" date="2016-04" db="EMBL/GenBank/DDBJ databases">
        <authorList>
            <person name="Nguyen H.D."/>
            <person name="Kesanakurti P."/>
            <person name="Cullis J."/>
            <person name="Levesque C.A."/>
            <person name="Hambleton S."/>
        </authorList>
    </citation>
    <scope>NUCLEOTIDE SEQUENCE</scope>
    <source>
        <strain evidence="4">DAOMC 238032</strain>
    </source>
</reference>
<comment type="caution">
    <text evidence="4">The sequence shown here is derived from an EMBL/GenBank/DDBJ whole genome shotgun (WGS) entry which is preliminary data.</text>
</comment>
<dbReference type="Gene3D" id="3.40.50.300">
    <property type="entry name" value="P-loop containing nucleotide triphosphate hydrolases"/>
    <property type="match status" value="1"/>
</dbReference>
<proteinExistence type="predicted"/>
<evidence type="ECO:0000313" key="5">
    <source>
        <dbReference type="Proteomes" id="UP000077671"/>
    </source>
</evidence>
<organism evidence="4 5">
    <name type="scientific">Tilletia caries</name>
    <name type="common">wheat bunt fungus</name>
    <dbReference type="NCBI Taxonomy" id="13290"/>
    <lineage>
        <taxon>Eukaryota</taxon>
        <taxon>Fungi</taxon>
        <taxon>Dikarya</taxon>
        <taxon>Basidiomycota</taxon>
        <taxon>Ustilaginomycotina</taxon>
        <taxon>Exobasidiomycetes</taxon>
        <taxon>Tilletiales</taxon>
        <taxon>Tilletiaceae</taxon>
        <taxon>Tilletia</taxon>
    </lineage>
</organism>
<feature type="coiled-coil region" evidence="1">
    <location>
        <begin position="79"/>
        <end position="106"/>
    </location>
</feature>